<keyword evidence="7" id="KW-1133">Transmembrane helix</keyword>
<feature type="repeat" description="Solcar" evidence="10">
    <location>
        <begin position="5"/>
        <end position="99"/>
    </location>
</feature>
<evidence type="ECO:0000256" key="3">
    <source>
        <dbReference type="ARBA" id="ARBA00022448"/>
    </source>
</evidence>
<dbReference type="EMBL" id="JAVRRD010000014">
    <property type="protein sequence ID" value="KAK5051933.1"/>
    <property type="molecule type" value="Genomic_DNA"/>
</dbReference>
<keyword evidence="5" id="KW-0677">Repeat</keyword>
<dbReference type="SUPFAM" id="SSF103506">
    <property type="entry name" value="Mitochondrial carrier"/>
    <property type="match status" value="1"/>
</dbReference>
<evidence type="ECO:0000256" key="7">
    <source>
        <dbReference type="ARBA" id="ARBA00022989"/>
    </source>
</evidence>
<evidence type="ECO:0000256" key="5">
    <source>
        <dbReference type="ARBA" id="ARBA00022737"/>
    </source>
</evidence>
<dbReference type="InterPro" id="IPR018108">
    <property type="entry name" value="MCP_transmembrane"/>
</dbReference>
<dbReference type="AlphaFoldDB" id="A0AAV9ND76"/>
<evidence type="ECO:0000313" key="12">
    <source>
        <dbReference type="EMBL" id="KAK5051933.1"/>
    </source>
</evidence>
<dbReference type="RefSeq" id="XP_064705947.1">
    <property type="nucleotide sequence ID" value="XM_064846337.1"/>
</dbReference>
<dbReference type="Proteomes" id="UP001358417">
    <property type="component" value="Unassembled WGS sequence"/>
</dbReference>
<dbReference type="Pfam" id="PF00153">
    <property type="entry name" value="Mito_carr"/>
    <property type="match status" value="3"/>
</dbReference>
<dbReference type="PANTHER" id="PTHR45788">
    <property type="entry name" value="SUCCINATE/FUMARATE MITOCHONDRIAL TRANSPORTER-RELATED"/>
    <property type="match status" value="1"/>
</dbReference>
<dbReference type="PROSITE" id="PS50920">
    <property type="entry name" value="SOLCAR"/>
    <property type="match status" value="3"/>
</dbReference>
<comment type="similarity">
    <text evidence="2 11">Belongs to the mitochondrial carrier (TC 2.A.29) family.</text>
</comment>
<feature type="repeat" description="Solcar" evidence="10">
    <location>
        <begin position="211"/>
        <end position="296"/>
    </location>
</feature>
<reference evidence="12 13" key="1">
    <citation type="submission" date="2023-08" db="EMBL/GenBank/DDBJ databases">
        <title>Black Yeasts Isolated from many extreme environments.</title>
        <authorList>
            <person name="Coleine C."/>
            <person name="Stajich J.E."/>
            <person name="Selbmann L."/>
        </authorList>
    </citation>
    <scope>NUCLEOTIDE SEQUENCE [LARGE SCALE GENOMIC DNA]</scope>
    <source>
        <strain evidence="12 13">CCFEE 5792</strain>
    </source>
</reference>
<evidence type="ECO:0000256" key="6">
    <source>
        <dbReference type="ARBA" id="ARBA00022792"/>
    </source>
</evidence>
<keyword evidence="3 11" id="KW-0813">Transport</keyword>
<evidence type="ECO:0000256" key="4">
    <source>
        <dbReference type="ARBA" id="ARBA00022692"/>
    </source>
</evidence>
<evidence type="ECO:0000256" key="1">
    <source>
        <dbReference type="ARBA" id="ARBA00004225"/>
    </source>
</evidence>
<dbReference type="GO" id="GO:0031966">
    <property type="term" value="C:mitochondrial membrane"/>
    <property type="evidence" value="ECO:0007669"/>
    <property type="project" value="UniProtKB-SubCell"/>
</dbReference>
<evidence type="ECO:0008006" key="14">
    <source>
        <dbReference type="Google" id="ProtNLM"/>
    </source>
</evidence>
<keyword evidence="6" id="KW-0999">Mitochondrion inner membrane</keyword>
<dbReference type="GO" id="GO:0071913">
    <property type="term" value="F:citrate secondary active transmembrane transporter activity"/>
    <property type="evidence" value="ECO:0007669"/>
    <property type="project" value="TreeGrafter"/>
</dbReference>
<dbReference type="GeneID" id="89970935"/>
<proteinExistence type="inferred from homology"/>
<keyword evidence="9 10" id="KW-0472">Membrane</keyword>
<accession>A0AAV9ND76</accession>
<evidence type="ECO:0000313" key="13">
    <source>
        <dbReference type="Proteomes" id="UP001358417"/>
    </source>
</evidence>
<name>A0AAV9ND76_9EURO</name>
<dbReference type="PANTHER" id="PTHR45788:SF4">
    <property type="entry name" value="TRICARBOXYLATE TRANSPORT PROTEIN, MITOCHONDRIAL"/>
    <property type="match status" value="1"/>
</dbReference>
<evidence type="ECO:0000256" key="2">
    <source>
        <dbReference type="ARBA" id="ARBA00006375"/>
    </source>
</evidence>
<comment type="caution">
    <text evidence="12">The sequence shown here is derived from an EMBL/GenBank/DDBJ whole genome shotgun (WGS) entry which is preliminary data.</text>
</comment>
<dbReference type="InterPro" id="IPR049563">
    <property type="entry name" value="TXTP-like"/>
</dbReference>
<organism evidence="12 13">
    <name type="scientific">Exophiala bonariae</name>
    <dbReference type="NCBI Taxonomy" id="1690606"/>
    <lineage>
        <taxon>Eukaryota</taxon>
        <taxon>Fungi</taxon>
        <taxon>Dikarya</taxon>
        <taxon>Ascomycota</taxon>
        <taxon>Pezizomycotina</taxon>
        <taxon>Eurotiomycetes</taxon>
        <taxon>Chaetothyriomycetidae</taxon>
        <taxon>Chaetothyriales</taxon>
        <taxon>Herpotrichiellaceae</taxon>
        <taxon>Exophiala</taxon>
    </lineage>
</organism>
<sequence>MDSKPTVLVSIAAGAAAGATETFVTYPTEYIKTYRQLPPPTSSAGSLETYRPKTNIQVLRDTLRASGPRGLYSGCSALAVSNAAKGGIRFISFTQSQAWLRKTTFGKTNPGWSNALAGLAAGATESILVVTPGEALKTKIIHDQSAVGVSRLGLERLNLAQAAMRVAKMDGVRALWSGLGPVLCKQGTNSAVRFATFGWVLDNIRQTWKMDGVGATVMAGAVSGVVTTYASMPFDNIKTRMQSLDSTKSVGMFRLAFSMLRMEGPLVFWRATTPRLMRLTMSSAITFTVFNQIVELAAGLKEQPWASGAKTEI</sequence>
<gene>
    <name evidence="12" type="ORF">LTR84_002736</name>
</gene>
<evidence type="ECO:0000256" key="8">
    <source>
        <dbReference type="ARBA" id="ARBA00023128"/>
    </source>
</evidence>
<protein>
    <recommendedName>
        <fullName evidence="14">Mitochondrial thiamine pyrophosphate carrier 1</fullName>
    </recommendedName>
</protein>
<evidence type="ECO:0000256" key="10">
    <source>
        <dbReference type="PROSITE-ProRule" id="PRU00282"/>
    </source>
</evidence>
<feature type="repeat" description="Solcar" evidence="10">
    <location>
        <begin position="109"/>
        <end position="203"/>
    </location>
</feature>
<evidence type="ECO:0000256" key="11">
    <source>
        <dbReference type="RuleBase" id="RU000488"/>
    </source>
</evidence>
<dbReference type="InterPro" id="IPR023395">
    <property type="entry name" value="MCP_dom_sf"/>
</dbReference>
<keyword evidence="13" id="KW-1185">Reference proteome</keyword>
<evidence type="ECO:0000256" key="9">
    <source>
        <dbReference type="ARBA" id="ARBA00023136"/>
    </source>
</evidence>
<dbReference type="Gene3D" id="1.50.40.10">
    <property type="entry name" value="Mitochondrial carrier domain"/>
    <property type="match status" value="1"/>
</dbReference>
<keyword evidence="8" id="KW-0496">Mitochondrion</keyword>
<dbReference type="GO" id="GO:0006843">
    <property type="term" value="P:mitochondrial citrate transmembrane transport"/>
    <property type="evidence" value="ECO:0007669"/>
    <property type="project" value="TreeGrafter"/>
</dbReference>
<keyword evidence="4 10" id="KW-0812">Transmembrane</keyword>
<comment type="subcellular location">
    <subcellularLocation>
        <location evidence="1">Mitochondrion membrane</location>
        <topology evidence="1">Multi-pass membrane protein</topology>
    </subcellularLocation>
</comment>